<dbReference type="PANTHER" id="PTHR36928">
    <property type="entry name" value="PHOSPHATASE YCDX-RELATED"/>
    <property type="match status" value="1"/>
</dbReference>
<evidence type="ECO:0000259" key="1">
    <source>
        <dbReference type="SMART" id="SM00481"/>
    </source>
</evidence>
<evidence type="ECO:0000313" key="2">
    <source>
        <dbReference type="EMBL" id="MBC8542830.1"/>
    </source>
</evidence>
<sequence>MKVELDCHTHTVSSGHAYSTWQENAHVAASRGLKLIANTDHAPSMPGGAHEYYFQNLGSLPKVYEGVRVLAGAEVNILNQRGHVDLPDPLLRKLDYVVASVHSPCIAGETEFDVVTAYRQTMMNHPCVTAIGHPDGTRLPGDPVLDYDALTDAAKQYGVLLEINNHSLVAAQYSERASRNYRSLLRYCKEKELSVILASDAHFSGYVGQMDEAVRLLEEEKFPVELVLNTCAERFLTYLQERRKGLGMGGAP</sequence>
<dbReference type="InterPro" id="IPR050243">
    <property type="entry name" value="PHP_phosphatase"/>
</dbReference>
<gene>
    <name evidence="2" type="ORF">H8730_04630</name>
</gene>
<dbReference type="GO" id="GO:0042578">
    <property type="term" value="F:phosphoric ester hydrolase activity"/>
    <property type="evidence" value="ECO:0007669"/>
    <property type="project" value="TreeGrafter"/>
</dbReference>
<dbReference type="InterPro" id="IPR003141">
    <property type="entry name" value="Pol/His_phosphatase_N"/>
</dbReference>
<comment type="caution">
    <text evidence="2">The sequence shown here is derived from an EMBL/GenBank/DDBJ whole genome shotgun (WGS) entry which is preliminary data.</text>
</comment>
<dbReference type="InterPro" id="IPR016195">
    <property type="entry name" value="Pol/histidinol_Pase-like"/>
</dbReference>
<keyword evidence="3" id="KW-1185">Reference proteome</keyword>
<dbReference type="GO" id="GO:0005829">
    <property type="term" value="C:cytosol"/>
    <property type="evidence" value="ECO:0007669"/>
    <property type="project" value="TreeGrafter"/>
</dbReference>
<feature type="domain" description="Polymerase/histidinol phosphatase N-terminal" evidence="1">
    <location>
        <begin position="5"/>
        <end position="79"/>
    </location>
</feature>
<dbReference type="RefSeq" id="WP_177715760.1">
    <property type="nucleotide sequence ID" value="NZ_JACRSQ010000004.1"/>
</dbReference>
<dbReference type="SUPFAM" id="SSF89550">
    <property type="entry name" value="PHP domain-like"/>
    <property type="match status" value="1"/>
</dbReference>
<proteinExistence type="predicted"/>
<evidence type="ECO:0000313" key="3">
    <source>
        <dbReference type="Proteomes" id="UP000657006"/>
    </source>
</evidence>
<dbReference type="InterPro" id="IPR004013">
    <property type="entry name" value="PHP_dom"/>
</dbReference>
<dbReference type="Gene3D" id="3.20.20.140">
    <property type="entry name" value="Metal-dependent hydrolases"/>
    <property type="match status" value="1"/>
</dbReference>
<dbReference type="AlphaFoldDB" id="A0A926DPK1"/>
<dbReference type="CDD" id="cd07437">
    <property type="entry name" value="PHP_HisPPase_Ycdx_like"/>
    <property type="match status" value="1"/>
</dbReference>
<dbReference type="Pfam" id="PF02811">
    <property type="entry name" value="PHP"/>
    <property type="match status" value="1"/>
</dbReference>
<dbReference type="Proteomes" id="UP000657006">
    <property type="component" value="Unassembled WGS sequence"/>
</dbReference>
<dbReference type="EMBL" id="JACRSQ010000004">
    <property type="protein sequence ID" value="MBC8542830.1"/>
    <property type="molecule type" value="Genomic_DNA"/>
</dbReference>
<protein>
    <submittedName>
        <fullName evidence="2">Phosphatase</fullName>
    </submittedName>
</protein>
<organism evidence="2 3">
    <name type="scientific">Bianquea renquensis</name>
    <dbReference type="NCBI Taxonomy" id="2763661"/>
    <lineage>
        <taxon>Bacteria</taxon>
        <taxon>Bacillati</taxon>
        <taxon>Bacillota</taxon>
        <taxon>Clostridia</taxon>
        <taxon>Eubacteriales</taxon>
        <taxon>Bianqueaceae</taxon>
        <taxon>Bianquea</taxon>
    </lineage>
</organism>
<reference evidence="2" key="1">
    <citation type="submission" date="2020-08" db="EMBL/GenBank/DDBJ databases">
        <title>Genome public.</title>
        <authorList>
            <person name="Liu C."/>
            <person name="Sun Q."/>
        </authorList>
    </citation>
    <scope>NUCLEOTIDE SEQUENCE</scope>
    <source>
        <strain evidence="2">NSJ-32</strain>
    </source>
</reference>
<dbReference type="PANTHER" id="PTHR36928:SF1">
    <property type="entry name" value="PHOSPHATASE YCDX-RELATED"/>
    <property type="match status" value="1"/>
</dbReference>
<dbReference type="GO" id="GO:0008270">
    <property type="term" value="F:zinc ion binding"/>
    <property type="evidence" value="ECO:0007669"/>
    <property type="project" value="TreeGrafter"/>
</dbReference>
<name>A0A926DPK1_9FIRM</name>
<dbReference type="SMART" id="SM00481">
    <property type="entry name" value="POLIIIAc"/>
    <property type="match status" value="1"/>
</dbReference>
<accession>A0A926DPK1</accession>